<sequence>MTVRDIWNHWTSKASGGISGSANSIVILFAKPTEHP</sequence>
<name>A0A0T7G6E1_NEOGA</name>
<evidence type="ECO:0000313" key="2">
    <source>
        <dbReference type="EMBL" id="CDZ50905.1"/>
    </source>
</evidence>
<dbReference type="Proteomes" id="UP000046176">
    <property type="component" value="Unassembled WGS sequence"/>
</dbReference>
<evidence type="ECO:0000313" key="4">
    <source>
        <dbReference type="Proteomes" id="UP000046176"/>
    </source>
</evidence>
<organism evidence="2 3">
    <name type="scientific">Neorhizobium galegae bv. officinalis</name>
    <dbReference type="NCBI Taxonomy" id="323656"/>
    <lineage>
        <taxon>Bacteria</taxon>
        <taxon>Pseudomonadati</taxon>
        <taxon>Pseudomonadota</taxon>
        <taxon>Alphaproteobacteria</taxon>
        <taxon>Hyphomicrobiales</taxon>
        <taxon>Rhizobiaceae</taxon>
        <taxon>Rhizobium/Agrobacterium group</taxon>
        <taxon>Neorhizobium</taxon>
    </lineage>
</organism>
<dbReference type="Proteomes" id="UP000039660">
    <property type="component" value="Unassembled WGS sequence"/>
</dbReference>
<gene>
    <name evidence="1" type="ORF">NGAL_HAMBI1145_36640</name>
    <name evidence="2" type="ORF">NGAL_HAMBI1189_36890</name>
</gene>
<evidence type="ECO:0000313" key="1">
    <source>
        <dbReference type="EMBL" id="CDZ37055.1"/>
    </source>
</evidence>
<proteinExistence type="predicted"/>
<dbReference type="EMBL" id="CCRK01000008">
    <property type="protein sequence ID" value="CDZ50905.1"/>
    <property type="molecule type" value="Genomic_DNA"/>
</dbReference>
<evidence type="ECO:0000313" key="3">
    <source>
        <dbReference type="Proteomes" id="UP000039660"/>
    </source>
</evidence>
<accession>A0A0T7G6E1</accession>
<protein>
    <submittedName>
        <fullName evidence="2">Uncharacterized protein</fullName>
    </submittedName>
</protein>
<dbReference type="AlphaFoldDB" id="A0A0T7G6E1"/>
<reference evidence="3 4" key="1">
    <citation type="submission" date="2014-08" db="EMBL/GenBank/DDBJ databases">
        <authorList>
            <person name="Chen Y.-H."/>
        </authorList>
    </citation>
    <scope>NUCLEOTIDE SEQUENCE [LARGE SCALE GENOMIC DNA]</scope>
</reference>
<dbReference type="EMBL" id="CCRH01000010">
    <property type="protein sequence ID" value="CDZ37055.1"/>
    <property type="molecule type" value="Genomic_DNA"/>
</dbReference>